<organism evidence="2 3">
    <name type="scientific">Thelonectria olida</name>
    <dbReference type="NCBI Taxonomy" id="1576542"/>
    <lineage>
        <taxon>Eukaryota</taxon>
        <taxon>Fungi</taxon>
        <taxon>Dikarya</taxon>
        <taxon>Ascomycota</taxon>
        <taxon>Pezizomycotina</taxon>
        <taxon>Sordariomycetes</taxon>
        <taxon>Hypocreomycetidae</taxon>
        <taxon>Hypocreales</taxon>
        <taxon>Nectriaceae</taxon>
        <taxon>Thelonectria</taxon>
    </lineage>
</organism>
<evidence type="ECO:0000313" key="3">
    <source>
        <dbReference type="Proteomes" id="UP000777438"/>
    </source>
</evidence>
<sequence>MVDIFGRSLVTEILQECPTELVPGSRSPANGPLAPTDTTSQENTESASQHNATDTPPDVESQAANMQEPDSIEDRTTSTNSSIPTNLSISINPKKKKGSIVSGKQKRARTVQTEPVETERTIEFDEVFQDGNAAIKHTIVQFRDEWYILLCETHGLNFKDHPIMSAAKHLNGRAHGKLPKDHEMAIKHLGVRVLNCSAKLAEENNRVCLVAYRTGYDPLKLRTRTKNKTSESIHVSPLLEQTDQHVGAPLGNRESACVNDRGKNGRRPRKKFDGIVDPTPGGIYLGYWSKSREWHAVLVLPGVATEQPIDIGFSGTIQDLGLTEQLPPCYTYDPQTGIL</sequence>
<dbReference type="Proteomes" id="UP000777438">
    <property type="component" value="Unassembled WGS sequence"/>
</dbReference>
<feature type="non-terminal residue" evidence="2">
    <location>
        <position position="339"/>
    </location>
</feature>
<evidence type="ECO:0000256" key="1">
    <source>
        <dbReference type="SAM" id="MobiDB-lite"/>
    </source>
</evidence>
<protein>
    <submittedName>
        <fullName evidence="2">Uncharacterized protein</fullName>
    </submittedName>
</protein>
<accession>A0A9P9AHV6</accession>
<dbReference type="EMBL" id="JAGPYM010000049">
    <property type="protein sequence ID" value="KAH6871918.1"/>
    <property type="molecule type" value="Genomic_DNA"/>
</dbReference>
<dbReference type="AlphaFoldDB" id="A0A9P9AHV6"/>
<reference evidence="2 3" key="1">
    <citation type="journal article" date="2021" name="Nat. Commun.">
        <title>Genetic determinants of endophytism in the Arabidopsis root mycobiome.</title>
        <authorList>
            <person name="Mesny F."/>
            <person name="Miyauchi S."/>
            <person name="Thiergart T."/>
            <person name="Pickel B."/>
            <person name="Atanasova L."/>
            <person name="Karlsson M."/>
            <person name="Huettel B."/>
            <person name="Barry K.W."/>
            <person name="Haridas S."/>
            <person name="Chen C."/>
            <person name="Bauer D."/>
            <person name="Andreopoulos W."/>
            <person name="Pangilinan J."/>
            <person name="LaButti K."/>
            <person name="Riley R."/>
            <person name="Lipzen A."/>
            <person name="Clum A."/>
            <person name="Drula E."/>
            <person name="Henrissat B."/>
            <person name="Kohler A."/>
            <person name="Grigoriev I.V."/>
            <person name="Martin F.M."/>
            <person name="Hacquard S."/>
        </authorList>
    </citation>
    <scope>NUCLEOTIDE SEQUENCE [LARGE SCALE GENOMIC DNA]</scope>
    <source>
        <strain evidence="2 3">MPI-CAGE-CH-0241</strain>
    </source>
</reference>
<feature type="region of interest" description="Disordered" evidence="1">
    <location>
        <begin position="249"/>
        <end position="270"/>
    </location>
</feature>
<proteinExistence type="predicted"/>
<name>A0A9P9AHV6_9HYPO</name>
<feature type="compositionally biased region" description="Basic residues" evidence="1">
    <location>
        <begin position="93"/>
        <end position="109"/>
    </location>
</feature>
<gene>
    <name evidence="2" type="ORF">B0T10DRAFT_500157</name>
</gene>
<dbReference type="OrthoDB" id="4835412at2759"/>
<feature type="region of interest" description="Disordered" evidence="1">
    <location>
        <begin position="20"/>
        <end position="114"/>
    </location>
</feature>
<feature type="compositionally biased region" description="Polar residues" evidence="1">
    <location>
        <begin position="77"/>
        <end position="91"/>
    </location>
</feature>
<evidence type="ECO:0000313" key="2">
    <source>
        <dbReference type="EMBL" id="KAH6871918.1"/>
    </source>
</evidence>
<keyword evidence="3" id="KW-1185">Reference proteome</keyword>
<comment type="caution">
    <text evidence="2">The sequence shown here is derived from an EMBL/GenBank/DDBJ whole genome shotgun (WGS) entry which is preliminary data.</text>
</comment>
<feature type="compositionally biased region" description="Polar residues" evidence="1">
    <location>
        <begin position="36"/>
        <end position="54"/>
    </location>
</feature>